<protein>
    <submittedName>
        <fullName evidence="1">Uncharacterized protein</fullName>
    </submittedName>
</protein>
<comment type="caution">
    <text evidence="1">The sequence shown here is derived from an EMBL/GenBank/DDBJ whole genome shotgun (WGS) entry which is preliminary data.</text>
</comment>
<evidence type="ECO:0000313" key="1">
    <source>
        <dbReference type="EMBL" id="KAJ9081677.1"/>
    </source>
</evidence>
<organism evidence="1 2">
    <name type="scientific">Entomophthora muscae</name>
    <dbReference type="NCBI Taxonomy" id="34485"/>
    <lineage>
        <taxon>Eukaryota</taxon>
        <taxon>Fungi</taxon>
        <taxon>Fungi incertae sedis</taxon>
        <taxon>Zoopagomycota</taxon>
        <taxon>Entomophthoromycotina</taxon>
        <taxon>Entomophthoromycetes</taxon>
        <taxon>Entomophthorales</taxon>
        <taxon>Entomophthoraceae</taxon>
        <taxon>Entomophthora</taxon>
    </lineage>
</organism>
<keyword evidence="2" id="KW-1185">Reference proteome</keyword>
<dbReference type="Proteomes" id="UP001165960">
    <property type="component" value="Unassembled WGS sequence"/>
</dbReference>
<name>A0ACC2U5I1_9FUNG</name>
<reference evidence="1" key="1">
    <citation type="submission" date="2022-04" db="EMBL/GenBank/DDBJ databases">
        <title>Genome of the entomopathogenic fungus Entomophthora muscae.</title>
        <authorList>
            <person name="Elya C."/>
            <person name="Lovett B.R."/>
            <person name="Lee E."/>
            <person name="Macias A.M."/>
            <person name="Hajek A.E."/>
            <person name="De Bivort B.L."/>
            <person name="Kasson M.T."/>
            <person name="De Fine Licht H.H."/>
            <person name="Stajich J.E."/>
        </authorList>
    </citation>
    <scope>NUCLEOTIDE SEQUENCE</scope>
    <source>
        <strain evidence="1">Berkeley</strain>
    </source>
</reference>
<accession>A0ACC2U5I1</accession>
<evidence type="ECO:0000313" key="2">
    <source>
        <dbReference type="Proteomes" id="UP001165960"/>
    </source>
</evidence>
<gene>
    <name evidence="1" type="ORF">DSO57_1012145</name>
</gene>
<dbReference type="EMBL" id="QTSX02001463">
    <property type="protein sequence ID" value="KAJ9081677.1"/>
    <property type="molecule type" value="Genomic_DNA"/>
</dbReference>
<proteinExistence type="predicted"/>
<sequence>MASSSSQPLAMTQDTLWGLVKRNPTMAPTDIYTHGPDQASQASDKPSPEDTQVTLKPYPTQLQIMYTLQHWGHPLEYKYPVPDEIQGITLCTSLILPLGLQLFPDSPRGVSILVFCYCSGSLGSICNQ</sequence>